<feature type="binding site" evidence="9">
    <location>
        <position position="168"/>
    </location>
    <ligand>
        <name>3-phosphoshikimate</name>
        <dbReference type="ChEBI" id="CHEBI:145989"/>
    </ligand>
</feature>
<feature type="binding site" evidence="9">
    <location>
        <position position="339"/>
    </location>
    <ligand>
        <name>3-phosphoshikimate</name>
        <dbReference type="ChEBI" id="CHEBI:145989"/>
    </ligand>
</feature>
<dbReference type="GO" id="GO:0005737">
    <property type="term" value="C:cytoplasm"/>
    <property type="evidence" value="ECO:0007669"/>
    <property type="project" value="UniProtKB-SubCell"/>
</dbReference>
<accession>A0A430ASG4</accession>
<gene>
    <name evidence="9" type="primary">aroA</name>
    <name evidence="11" type="ORF">CBF29_08550</name>
</gene>
<feature type="binding site" evidence="9">
    <location>
        <position position="20"/>
    </location>
    <ligand>
        <name>phosphoenolpyruvate</name>
        <dbReference type="ChEBI" id="CHEBI:58702"/>
    </ligand>
</feature>
<comment type="similarity">
    <text evidence="3 9">Belongs to the EPSP synthase family.</text>
</comment>
<dbReference type="PANTHER" id="PTHR21090:SF5">
    <property type="entry name" value="PENTAFUNCTIONAL AROM POLYPEPTIDE"/>
    <property type="match status" value="1"/>
</dbReference>
<evidence type="ECO:0000259" key="10">
    <source>
        <dbReference type="Pfam" id="PF00275"/>
    </source>
</evidence>
<dbReference type="InterPro" id="IPR006264">
    <property type="entry name" value="EPSP_synthase"/>
</dbReference>
<feature type="active site" description="Proton acceptor" evidence="9">
    <location>
        <position position="312"/>
    </location>
</feature>
<dbReference type="RefSeq" id="WP_126809327.1">
    <property type="nucleotide sequence ID" value="NZ_NGKA01000012.1"/>
</dbReference>
<feature type="binding site" evidence="9">
    <location>
        <position position="385"/>
    </location>
    <ligand>
        <name>phosphoenolpyruvate</name>
        <dbReference type="ChEBI" id="CHEBI:58702"/>
    </ligand>
</feature>
<evidence type="ECO:0000256" key="2">
    <source>
        <dbReference type="ARBA" id="ARBA00004811"/>
    </source>
</evidence>
<dbReference type="OrthoDB" id="9809920at2"/>
<feature type="binding site" evidence="9">
    <location>
        <position position="343"/>
    </location>
    <ligand>
        <name>phosphoenolpyruvate</name>
        <dbReference type="ChEBI" id="CHEBI:58702"/>
    </ligand>
</feature>
<dbReference type="NCBIfam" id="TIGR01356">
    <property type="entry name" value="aroA"/>
    <property type="match status" value="1"/>
</dbReference>
<dbReference type="InterPro" id="IPR001986">
    <property type="entry name" value="Enolpyruvate_Tfrase_dom"/>
</dbReference>
<feature type="binding site" evidence="9">
    <location>
        <position position="20"/>
    </location>
    <ligand>
        <name>3-phosphoshikimate</name>
        <dbReference type="ChEBI" id="CHEBI:145989"/>
    </ligand>
</feature>
<dbReference type="UniPathway" id="UPA00053">
    <property type="reaction ID" value="UER00089"/>
</dbReference>
<keyword evidence="5 9" id="KW-0028">Amino-acid biosynthesis</keyword>
<comment type="subunit">
    <text evidence="9">Monomer.</text>
</comment>
<feature type="binding site" evidence="9">
    <location>
        <position position="120"/>
    </location>
    <ligand>
        <name>phosphoenolpyruvate</name>
        <dbReference type="ChEBI" id="CHEBI:58702"/>
    </ligand>
</feature>
<reference evidence="11 12" key="1">
    <citation type="submission" date="2017-05" db="EMBL/GenBank/DDBJ databases">
        <title>Vagococcus spp. assemblies.</title>
        <authorList>
            <person name="Gulvik C.A."/>
        </authorList>
    </citation>
    <scope>NUCLEOTIDE SEQUENCE [LARGE SCALE GENOMIC DNA]</scope>
    <source>
        <strain evidence="11 12">CCUG 51432</strain>
    </source>
</reference>
<dbReference type="FunFam" id="3.65.10.10:FF:000006">
    <property type="entry name" value="3-phosphoshikimate 1-carboxyvinyltransferase"/>
    <property type="match status" value="1"/>
</dbReference>
<evidence type="ECO:0000256" key="7">
    <source>
        <dbReference type="ARBA" id="ARBA00023141"/>
    </source>
</evidence>
<dbReference type="FunFam" id="3.65.10.10:FF:000005">
    <property type="entry name" value="3-phosphoshikimate 1-carboxyvinyltransferase"/>
    <property type="match status" value="1"/>
</dbReference>
<dbReference type="InterPro" id="IPR036968">
    <property type="entry name" value="Enolpyruvate_Tfrase_sf"/>
</dbReference>
<feature type="binding site" evidence="9">
    <location>
        <position position="92"/>
    </location>
    <ligand>
        <name>phosphoenolpyruvate</name>
        <dbReference type="ChEBI" id="CHEBI:58702"/>
    </ligand>
</feature>
<name>A0A430ASG4_9ENTE</name>
<comment type="caution">
    <text evidence="9">Lacks conserved residue(s) required for the propagation of feature annotation.</text>
</comment>
<organism evidence="11 12">
    <name type="scientific">Vagococcus elongatus</name>
    <dbReference type="NCBI Taxonomy" id="180344"/>
    <lineage>
        <taxon>Bacteria</taxon>
        <taxon>Bacillati</taxon>
        <taxon>Bacillota</taxon>
        <taxon>Bacilli</taxon>
        <taxon>Lactobacillales</taxon>
        <taxon>Enterococcaceae</taxon>
        <taxon>Vagococcus</taxon>
    </lineage>
</organism>
<dbReference type="PIRSF" id="PIRSF000505">
    <property type="entry name" value="EPSPS"/>
    <property type="match status" value="1"/>
</dbReference>
<dbReference type="Gene3D" id="3.65.10.10">
    <property type="entry name" value="Enolpyruvate transferase domain"/>
    <property type="match status" value="2"/>
</dbReference>
<feature type="binding site" evidence="9">
    <location>
        <position position="312"/>
    </location>
    <ligand>
        <name>3-phosphoshikimate</name>
        <dbReference type="ChEBI" id="CHEBI:145989"/>
    </ligand>
</feature>
<keyword evidence="4 9" id="KW-0963">Cytoplasm</keyword>
<comment type="catalytic activity">
    <reaction evidence="8">
        <text>3-phosphoshikimate + phosphoenolpyruvate = 5-O-(1-carboxyvinyl)-3-phosphoshikimate + phosphate</text>
        <dbReference type="Rhea" id="RHEA:21256"/>
        <dbReference type="ChEBI" id="CHEBI:43474"/>
        <dbReference type="ChEBI" id="CHEBI:57701"/>
        <dbReference type="ChEBI" id="CHEBI:58702"/>
        <dbReference type="ChEBI" id="CHEBI:145989"/>
        <dbReference type="EC" id="2.5.1.19"/>
    </reaction>
    <physiologicalReaction direction="left-to-right" evidence="8">
        <dbReference type="Rhea" id="RHEA:21257"/>
    </physiologicalReaction>
</comment>
<dbReference type="GO" id="GO:0009073">
    <property type="term" value="P:aromatic amino acid family biosynthetic process"/>
    <property type="evidence" value="ECO:0007669"/>
    <property type="project" value="UniProtKB-KW"/>
</dbReference>
<dbReference type="GO" id="GO:0003866">
    <property type="term" value="F:3-phosphoshikimate 1-carboxyvinyltransferase activity"/>
    <property type="evidence" value="ECO:0007669"/>
    <property type="project" value="UniProtKB-UniRule"/>
</dbReference>
<evidence type="ECO:0000256" key="6">
    <source>
        <dbReference type="ARBA" id="ARBA00022679"/>
    </source>
</evidence>
<dbReference type="CDD" id="cd01556">
    <property type="entry name" value="EPSP_synthase"/>
    <property type="match status" value="1"/>
</dbReference>
<dbReference type="InterPro" id="IPR023193">
    <property type="entry name" value="EPSP_synthase_CS"/>
</dbReference>
<feature type="binding site" evidence="9">
    <location>
        <position position="168"/>
    </location>
    <ligand>
        <name>phosphoenolpyruvate</name>
        <dbReference type="ChEBI" id="CHEBI:58702"/>
    </ligand>
</feature>
<dbReference type="SUPFAM" id="SSF55205">
    <property type="entry name" value="EPT/RTPC-like"/>
    <property type="match status" value="1"/>
</dbReference>
<evidence type="ECO:0000256" key="9">
    <source>
        <dbReference type="HAMAP-Rule" id="MF_00210"/>
    </source>
</evidence>
<sequence>MRLTTNIKGLTGEVMVPGDKSISHRSIMFGAIAQGETRIKHFLKSEDCLGTLKMFQKLGVAIEEEGEEIVVHGRGFEALQSAEEPIDIGNSGTTIRLCTGLLAGTDFTTVLTGDESISRRPMNRVMLPLREMGAKITGHEGSEFPPLTIVGQPNLRGMTYKMPVASAQVKSAILLAGLQAKGTTTVIEKEKTRDHTEDMIEAFGGKILTEGKTITLEGPQKLKGQQVNVPGDISSAAFFMVAGLIVPNSRIVLKNVGLSESRTGIIDVIRQMNGKIIITDEDTVNKSGTVIVETSELRGTEIGGDLIPRLIDELPVIALLATQAKGKTIIKDAEELKVKETNRIDATASELQKMGAKVLATEDGLIIEGEQTLTASEVTSYGDHRMGMMLAIAALIVREGNVDLTEAEAVAVSYPNFFEDLHELIQK</sequence>
<protein>
    <recommendedName>
        <fullName evidence="9">3-phosphoshikimate 1-carboxyvinyltransferase</fullName>
        <ecNumber evidence="9">2.5.1.19</ecNumber>
    </recommendedName>
    <alternativeName>
        <fullName evidence="9">5-enolpyruvylshikimate-3-phosphate synthase</fullName>
        <shortName evidence="9">EPSP synthase</shortName>
        <shortName evidence="9">EPSPS</shortName>
    </alternativeName>
</protein>
<evidence type="ECO:0000256" key="4">
    <source>
        <dbReference type="ARBA" id="ARBA00022490"/>
    </source>
</evidence>
<dbReference type="EC" id="2.5.1.19" evidence="9"/>
<dbReference type="InterPro" id="IPR013792">
    <property type="entry name" value="RNA3'P_cycl/enolpyr_Trfase_a/b"/>
</dbReference>
<dbReference type="PANTHER" id="PTHR21090">
    <property type="entry name" value="AROM/DEHYDROQUINATE SYNTHASE"/>
    <property type="match status" value="1"/>
</dbReference>
<proteinExistence type="inferred from homology"/>
<feature type="binding site" evidence="9">
    <location>
        <position position="21"/>
    </location>
    <ligand>
        <name>3-phosphoshikimate</name>
        <dbReference type="ChEBI" id="CHEBI:145989"/>
    </ligand>
</feature>
<evidence type="ECO:0000256" key="8">
    <source>
        <dbReference type="ARBA" id="ARBA00044633"/>
    </source>
</evidence>
<comment type="function">
    <text evidence="1 9">Catalyzes the transfer of the enolpyruvyl moiety of phosphoenolpyruvate (PEP) to the 5-hydroxyl of shikimate-3-phosphate (S3P) to produce enolpyruvyl shikimate-3-phosphate and inorganic phosphate.</text>
</comment>
<dbReference type="AlphaFoldDB" id="A0A430ASG4"/>
<feature type="domain" description="Enolpyruvate transferase" evidence="10">
    <location>
        <begin position="6"/>
        <end position="421"/>
    </location>
</feature>
<evidence type="ECO:0000313" key="12">
    <source>
        <dbReference type="Proteomes" id="UP000287605"/>
    </source>
</evidence>
<evidence type="ECO:0000256" key="3">
    <source>
        <dbReference type="ARBA" id="ARBA00009948"/>
    </source>
</evidence>
<dbReference type="Proteomes" id="UP000287605">
    <property type="component" value="Unassembled WGS sequence"/>
</dbReference>
<dbReference type="GO" id="GO:0009423">
    <property type="term" value="P:chorismate biosynthetic process"/>
    <property type="evidence" value="ECO:0007669"/>
    <property type="project" value="UniProtKB-UniRule"/>
</dbReference>
<evidence type="ECO:0000256" key="1">
    <source>
        <dbReference type="ARBA" id="ARBA00002174"/>
    </source>
</evidence>
<comment type="subcellular location">
    <subcellularLocation>
        <location evidence="9">Cytoplasm</location>
    </subcellularLocation>
</comment>
<keyword evidence="6 9" id="KW-0808">Transferase</keyword>
<dbReference type="PROSITE" id="PS00885">
    <property type="entry name" value="EPSP_SYNTHASE_2"/>
    <property type="match status" value="1"/>
</dbReference>
<evidence type="ECO:0000313" key="11">
    <source>
        <dbReference type="EMBL" id="RSU11002.1"/>
    </source>
</evidence>
<feature type="binding site" evidence="9">
    <location>
        <position position="25"/>
    </location>
    <ligand>
        <name>3-phosphoshikimate</name>
        <dbReference type="ChEBI" id="CHEBI:145989"/>
    </ligand>
</feature>
<comment type="caution">
    <text evidence="11">The sequence shown here is derived from an EMBL/GenBank/DDBJ whole genome shotgun (WGS) entry which is preliminary data.</text>
</comment>
<keyword evidence="7 9" id="KW-0057">Aromatic amino acid biosynthesis</keyword>
<dbReference type="HAMAP" id="MF_00210">
    <property type="entry name" value="EPSP_synth"/>
    <property type="match status" value="1"/>
</dbReference>
<dbReference type="GO" id="GO:0008652">
    <property type="term" value="P:amino acid biosynthetic process"/>
    <property type="evidence" value="ECO:0007669"/>
    <property type="project" value="UniProtKB-KW"/>
</dbReference>
<keyword evidence="12" id="KW-1185">Reference proteome</keyword>
<comment type="pathway">
    <text evidence="2 9">Metabolic intermediate biosynthesis; chorismate biosynthesis; chorismate from D-erythrose 4-phosphate and phosphoenolpyruvate: step 6/7.</text>
</comment>
<dbReference type="Pfam" id="PF00275">
    <property type="entry name" value="EPSP_synthase"/>
    <property type="match status" value="1"/>
</dbReference>
<feature type="binding site" evidence="9">
    <location>
        <position position="166"/>
    </location>
    <ligand>
        <name>3-phosphoshikimate</name>
        <dbReference type="ChEBI" id="CHEBI:145989"/>
    </ligand>
</feature>
<dbReference type="EMBL" id="NGKA01000012">
    <property type="protein sequence ID" value="RSU11002.1"/>
    <property type="molecule type" value="Genomic_DNA"/>
</dbReference>
<evidence type="ECO:0000256" key="5">
    <source>
        <dbReference type="ARBA" id="ARBA00022605"/>
    </source>
</evidence>